<organism evidence="1 2">
    <name type="scientific">Hallella multisaccharivorax DSM 17128</name>
    <dbReference type="NCBI Taxonomy" id="688246"/>
    <lineage>
        <taxon>Bacteria</taxon>
        <taxon>Pseudomonadati</taxon>
        <taxon>Bacteroidota</taxon>
        <taxon>Bacteroidia</taxon>
        <taxon>Bacteroidales</taxon>
        <taxon>Prevotellaceae</taxon>
        <taxon>Hallella</taxon>
    </lineage>
</organism>
<dbReference type="Proteomes" id="UP000002772">
    <property type="component" value="Unassembled WGS sequence"/>
</dbReference>
<name>F8N8Y1_9BACT</name>
<evidence type="ECO:0000313" key="2">
    <source>
        <dbReference type="Proteomes" id="UP000002772"/>
    </source>
</evidence>
<gene>
    <name evidence="1" type="ORF">Premu_0135</name>
</gene>
<dbReference type="EMBL" id="GL945017">
    <property type="protein sequence ID" value="EGN55626.1"/>
    <property type="molecule type" value="Genomic_DNA"/>
</dbReference>
<dbReference type="STRING" id="688246.Premu_0135"/>
<accession>F8N8Y1</accession>
<evidence type="ECO:0000313" key="1">
    <source>
        <dbReference type="EMBL" id="EGN55626.1"/>
    </source>
</evidence>
<keyword evidence="2" id="KW-1185">Reference proteome</keyword>
<dbReference type="AlphaFoldDB" id="F8N8Y1"/>
<proteinExistence type="predicted"/>
<protein>
    <submittedName>
        <fullName evidence="1">Uncharacterized protein</fullName>
    </submittedName>
</protein>
<reference evidence="2" key="1">
    <citation type="journal article" date="2011" name="Stand. Genomic Sci.">
        <title>Non-contiguous finished genome sequence of the opportunistic oral pathogen Prevotella multisaccharivorax type strain (PPPA20).</title>
        <authorList>
            <person name="Pati A."/>
            <person name="Gronow S."/>
            <person name="Lu M."/>
            <person name="Lapidus A."/>
            <person name="Nolan M."/>
            <person name="Lucas S."/>
            <person name="Hammon N."/>
            <person name="Deshpande S."/>
            <person name="Cheng J.F."/>
            <person name="Tapia R."/>
            <person name="Han C."/>
            <person name="Goodwin L."/>
            <person name="Pitluck S."/>
            <person name="Liolios K."/>
            <person name="Pagani I."/>
            <person name="Mavromatis K."/>
            <person name="Mikhailova N."/>
            <person name="Huntemann M."/>
            <person name="Chen A."/>
            <person name="Palaniappan K."/>
            <person name="Land M."/>
            <person name="Hauser L."/>
            <person name="Detter J.C."/>
            <person name="Brambilla E.M."/>
            <person name="Rohde M."/>
            <person name="Goker M."/>
            <person name="Woyke T."/>
            <person name="Bristow J."/>
            <person name="Eisen J.A."/>
            <person name="Markowitz V."/>
            <person name="Hugenholtz P."/>
            <person name="Kyrpides N.C."/>
            <person name="Klenk H.P."/>
            <person name="Ivanova N."/>
        </authorList>
    </citation>
    <scope>NUCLEOTIDE SEQUENCE [LARGE SCALE GENOMIC DNA]</scope>
    <source>
        <strain evidence="2">DSM 17128</strain>
    </source>
</reference>
<sequence>MLFSFVKSKYLCTAFRPDRWLREESSGYVGLERRTTFNHYNQKWI</sequence>
<dbReference type="HOGENOM" id="CLU_3203539_0_0_10"/>